<dbReference type="GO" id="GO:0003676">
    <property type="term" value="F:nucleic acid binding"/>
    <property type="evidence" value="ECO:0007669"/>
    <property type="project" value="InterPro"/>
</dbReference>
<reference evidence="3" key="1">
    <citation type="submission" date="2025-08" db="UniProtKB">
        <authorList>
            <consortium name="RefSeq"/>
        </authorList>
    </citation>
    <scope>IDENTIFICATION</scope>
    <source>
        <tissue evidence="3">Total insect</tissue>
    </source>
</reference>
<dbReference type="InParanoid" id="A0A6P8ZQA1"/>
<dbReference type="KEGG" id="tpal:117647706"/>
<dbReference type="InterPro" id="IPR050951">
    <property type="entry name" value="Retrovirus_Pol_polyprotein"/>
</dbReference>
<evidence type="ECO:0000256" key="1">
    <source>
        <dbReference type="SAM" id="Coils"/>
    </source>
</evidence>
<accession>A0A6P8ZQA1</accession>
<dbReference type="InterPro" id="IPR036397">
    <property type="entry name" value="RNaseH_sf"/>
</dbReference>
<dbReference type="GeneID" id="117647706"/>
<dbReference type="Gene3D" id="3.30.420.10">
    <property type="entry name" value="Ribonuclease H-like superfamily/Ribonuclease H"/>
    <property type="match status" value="1"/>
</dbReference>
<dbReference type="PANTHER" id="PTHR37984:SF5">
    <property type="entry name" value="PROTEIN NYNRIN-LIKE"/>
    <property type="match status" value="1"/>
</dbReference>
<dbReference type="PANTHER" id="PTHR37984">
    <property type="entry name" value="PROTEIN CBG26694"/>
    <property type="match status" value="1"/>
</dbReference>
<protein>
    <submittedName>
        <fullName evidence="3">Uncharacterized protein LOC117647706</fullName>
    </submittedName>
</protein>
<evidence type="ECO:0000313" key="2">
    <source>
        <dbReference type="Proteomes" id="UP000515158"/>
    </source>
</evidence>
<dbReference type="SUPFAM" id="SSF53098">
    <property type="entry name" value="Ribonuclease H-like"/>
    <property type="match status" value="1"/>
</dbReference>
<sequence length="222" mass="25494">MECLYGLPRRFYSDAHPFSSAEFSEHLSAAGVQQNIAPPHTHFCVGAAEGAVRRIKRQLHFMANEEGSNWLPCLPKIAFMINNSVMPDIKVSPFAALHGFIPRLSLDNLLAPLRSVSLEAKMRELAADREQLRVDLMHYRERMKRFSDAKHQRVDFQPGDKVKLFHPGSPFGWKRGGFSGPHDVVQRLNEQTYLVRYPVRGRLEDRPVHAWNLERYHLPADD</sequence>
<proteinExistence type="predicted"/>
<name>A0A6P8ZQA1_THRPL</name>
<dbReference type="InterPro" id="IPR012337">
    <property type="entry name" value="RNaseH-like_sf"/>
</dbReference>
<dbReference type="RefSeq" id="XP_034245494.1">
    <property type="nucleotide sequence ID" value="XM_034389603.1"/>
</dbReference>
<organism evidence="3">
    <name type="scientific">Thrips palmi</name>
    <name type="common">Melon thrips</name>
    <dbReference type="NCBI Taxonomy" id="161013"/>
    <lineage>
        <taxon>Eukaryota</taxon>
        <taxon>Metazoa</taxon>
        <taxon>Ecdysozoa</taxon>
        <taxon>Arthropoda</taxon>
        <taxon>Hexapoda</taxon>
        <taxon>Insecta</taxon>
        <taxon>Pterygota</taxon>
        <taxon>Neoptera</taxon>
        <taxon>Paraneoptera</taxon>
        <taxon>Thysanoptera</taxon>
        <taxon>Terebrantia</taxon>
        <taxon>Thripoidea</taxon>
        <taxon>Thripidae</taxon>
        <taxon>Thrips</taxon>
    </lineage>
</organism>
<keyword evidence="2" id="KW-1185">Reference proteome</keyword>
<dbReference type="Proteomes" id="UP000515158">
    <property type="component" value="Unplaced"/>
</dbReference>
<dbReference type="AlphaFoldDB" id="A0A6P8ZQA1"/>
<feature type="coiled-coil region" evidence="1">
    <location>
        <begin position="115"/>
        <end position="142"/>
    </location>
</feature>
<gene>
    <name evidence="3" type="primary">LOC117647706</name>
</gene>
<dbReference type="OrthoDB" id="5978043at2759"/>
<evidence type="ECO:0000313" key="3">
    <source>
        <dbReference type="RefSeq" id="XP_034245494.1"/>
    </source>
</evidence>
<keyword evidence="1" id="KW-0175">Coiled coil</keyword>